<evidence type="ECO:0000256" key="4">
    <source>
        <dbReference type="ARBA" id="ARBA00022764"/>
    </source>
</evidence>
<dbReference type="OrthoDB" id="1467367at2"/>
<evidence type="ECO:0000256" key="8">
    <source>
        <dbReference type="SAM" id="Phobius"/>
    </source>
</evidence>
<dbReference type="GO" id="GO:0008237">
    <property type="term" value="F:metallopeptidase activity"/>
    <property type="evidence" value="ECO:0007669"/>
    <property type="project" value="UniProtKB-KW"/>
</dbReference>
<evidence type="ECO:0000256" key="1">
    <source>
        <dbReference type="ARBA" id="ARBA00022670"/>
    </source>
</evidence>
<keyword evidence="8" id="KW-0812">Transmembrane</keyword>
<dbReference type="GO" id="GO:0006508">
    <property type="term" value="P:proteolysis"/>
    <property type="evidence" value="ECO:0007669"/>
    <property type="project" value="UniProtKB-KW"/>
</dbReference>
<dbReference type="AlphaFoldDB" id="A0A5B8XWM8"/>
<evidence type="ECO:0000256" key="5">
    <source>
        <dbReference type="ARBA" id="ARBA00022801"/>
    </source>
</evidence>
<evidence type="ECO:0000256" key="2">
    <source>
        <dbReference type="ARBA" id="ARBA00022723"/>
    </source>
</evidence>
<dbReference type="KEGG" id="bbae:FRD01_11660"/>
<evidence type="ECO:0000313" key="9">
    <source>
        <dbReference type="EMBL" id="QED27879.1"/>
    </source>
</evidence>
<dbReference type="GO" id="GO:0046872">
    <property type="term" value="F:metal ion binding"/>
    <property type="evidence" value="ECO:0007669"/>
    <property type="project" value="UniProtKB-KW"/>
</dbReference>
<feature type="transmembrane region" description="Helical" evidence="8">
    <location>
        <begin position="12"/>
        <end position="31"/>
    </location>
</feature>
<dbReference type="InterPro" id="IPR009045">
    <property type="entry name" value="Zn_M74/Hedgehog-like"/>
</dbReference>
<dbReference type="RefSeq" id="WP_146959814.1">
    <property type="nucleotide sequence ID" value="NZ_CP042467.1"/>
</dbReference>
<keyword evidence="2" id="KW-0479">Metal-binding</keyword>
<dbReference type="Gene3D" id="3.30.1380.10">
    <property type="match status" value="1"/>
</dbReference>
<gene>
    <name evidence="9" type="ORF">FRD01_11660</name>
</gene>
<keyword evidence="8" id="KW-0472">Membrane</keyword>
<dbReference type="GO" id="GO:0004252">
    <property type="term" value="F:serine-type endopeptidase activity"/>
    <property type="evidence" value="ECO:0007669"/>
    <property type="project" value="InterPro"/>
</dbReference>
<dbReference type="InterPro" id="IPR005073">
    <property type="entry name" value="Peptidase_M74"/>
</dbReference>
<evidence type="ECO:0000256" key="7">
    <source>
        <dbReference type="ARBA" id="ARBA00023049"/>
    </source>
</evidence>
<name>A0A5B8XWM8_9DELT</name>
<organism evidence="9 10">
    <name type="scientific">Microvenator marinus</name>
    <dbReference type="NCBI Taxonomy" id="2600177"/>
    <lineage>
        <taxon>Bacteria</taxon>
        <taxon>Deltaproteobacteria</taxon>
        <taxon>Bradymonadales</taxon>
        <taxon>Microvenatoraceae</taxon>
        <taxon>Microvenator</taxon>
    </lineage>
</organism>
<dbReference type="Pfam" id="PF03411">
    <property type="entry name" value="Peptidase_M74"/>
    <property type="match status" value="1"/>
</dbReference>
<keyword evidence="5" id="KW-0378">Hydrolase</keyword>
<proteinExistence type="predicted"/>
<dbReference type="EMBL" id="CP042467">
    <property type="protein sequence ID" value="QED27879.1"/>
    <property type="molecule type" value="Genomic_DNA"/>
</dbReference>
<protein>
    <submittedName>
        <fullName evidence="9">Replication initiation protein</fullName>
    </submittedName>
</protein>
<evidence type="ECO:0000256" key="3">
    <source>
        <dbReference type="ARBA" id="ARBA00022729"/>
    </source>
</evidence>
<evidence type="ECO:0000256" key="6">
    <source>
        <dbReference type="ARBA" id="ARBA00022833"/>
    </source>
</evidence>
<evidence type="ECO:0000313" key="10">
    <source>
        <dbReference type="Proteomes" id="UP000321595"/>
    </source>
</evidence>
<dbReference type="GO" id="GO:0030288">
    <property type="term" value="C:outer membrane-bounded periplasmic space"/>
    <property type="evidence" value="ECO:0007669"/>
    <property type="project" value="InterPro"/>
</dbReference>
<sequence>MPRKWSENIGFFGFLSAVFTLIVWVGNDYWIEVFEDDEPSVSAGKVSNGGLVNGKRLPSSGPNFQTYSRLGSLIGRTCVHHAVRDTIVDSYSEVFQVNPEWRFVYGETGWCTGGPFEPHKTHQNGLSVDFMIPIRDNGVSTPLPTWPWNKWGYNLVFSDSGKLNDWVIDFDALVAHLHALDKAAKEHGLKIEKVILEPPLHDEVFKAKDGKKLKRLPWMEKAAWVRHDNHYHVDFKVVD</sequence>
<keyword evidence="3" id="KW-0732">Signal</keyword>
<keyword evidence="7" id="KW-0482">Metalloprotease</keyword>
<keyword evidence="1" id="KW-0645">Protease</keyword>
<accession>A0A5B8XWM8</accession>
<keyword evidence="6" id="KW-0862">Zinc</keyword>
<keyword evidence="4" id="KW-0574">Periplasm</keyword>
<keyword evidence="10" id="KW-1185">Reference proteome</keyword>
<dbReference type="Proteomes" id="UP000321595">
    <property type="component" value="Chromosome"/>
</dbReference>
<dbReference type="SUPFAM" id="SSF55166">
    <property type="entry name" value="Hedgehog/DD-peptidase"/>
    <property type="match status" value="1"/>
</dbReference>
<keyword evidence="8" id="KW-1133">Transmembrane helix</keyword>
<reference evidence="9 10" key="1">
    <citation type="submission" date="2019-08" db="EMBL/GenBank/DDBJ databases">
        <authorList>
            <person name="Liang Q."/>
        </authorList>
    </citation>
    <scope>NUCLEOTIDE SEQUENCE [LARGE SCALE GENOMIC DNA]</scope>
    <source>
        <strain evidence="9 10">V1718</strain>
    </source>
</reference>